<keyword evidence="5" id="KW-1015">Disulfide bond</keyword>
<dbReference type="PROSITE" id="PS51352">
    <property type="entry name" value="THIOREDOXIN_2"/>
    <property type="match status" value="1"/>
</dbReference>
<dbReference type="PANTHER" id="PTHR43110:SF1">
    <property type="entry name" value="THIOL PEROXIDASE"/>
    <property type="match status" value="1"/>
</dbReference>
<keyword evidence="4" id="KW-0560">Oxidoreductase</keyword>
<reference evidence="8" key="1">
    <citation type="submission" date="2020-01" db="EMBL/GenBank/DDBJ databases">
        <title>Development of genomics and gene disruption for Polysphondylium violaceum indicates a role for the polyketide synthase stlB in stalk morphogenesis.</title>
        <authorList>
            <person name="Narita B."/>
            <person name="Kawabe Y."/>
            <person name="Kin K."/>
            <person name="Saito T."/>
            <person name="Gibbs R."/>
            <person name="Kuspa A."/>
            <person name="Muzny D."/>
            <person name="Queller D."/>
            <person name="Richards S."/>
            <person name="Strassman J."/>
            <person name="Sucgang R."/>
            <person name="Worley K."/>
            <person name="Schaap P."/>
        </authorList>
    </citation>
    <scope>NUCLEOTIDE SEQUENCE</scope>
    <source>
        <strain evidence="8">QSvi11</strain>
    </source>
</reference>
<dbReference type="CDD" id="cd03014">
    <property type="entry name" value="PRX_Atyp2cys"/>
    <property type="match status" value="1"/>
</dbReference>
<dbReference type="SUPFAM" id="SSF52833">
    <property type="entry name" value="Thioredoxin-like"/>
    <property type="match status" value="1"/>
</dbReference>
<proteinExistence type="inferred from homology"/>
<evidence type="ECO:0000313" key="8">
    <source>
        <dbReference type="EMBL" id="KAF2075162.1"/>
    </source>
</evidence>
<dbReference type="InterPro" id="IPR002065">
    <property type="entry name" value="TPX"/>
</dbReference>
<protein>
    <recommendedName>
        <fullName evidence="7">Thioredoxin domain-containing protein</fullName>
    </recommendedName>
</protein>
<evidence type="ECO:0000256" key="3">
    <source>
        <dbReference type="ARBA" id="ARBA00022862"/>
    </source>
</evidence>
<gene>
    <name evidence="8" type="ORF">CYY_003552</name>
</gene>
<dbReference type="NCBIfam" id="NF001808">
    <property type="entry name" value="PRK00522.1"/>
    <property type="match status" value="1"/>
</dbReference>
<evidence type="ECO:0000256" key="2">
    <source>
        <dbReference type="ARBA" id="ARBA00022559"/>
    </source>
</evidence>
<evidence type="ECO:0000256" key="6">
    <source>
        <dbReference type="ARBA" id="ARBA00023284"/>
    </source>
</evidence>
<keyword evidence="3" id="KW-0049">Antioxidant</keyword>
<evidence type="ECO:0000256" key="1">
    <source>
        <dbReference type="ARBA" id="ARBA00010505"/>
    </source>
</evidence>
<sequence>MSTRTVTLQGAPVQVGGNEVKVGDQAKSFTLVDPNLQDITLDSYAGKRKVLNIFPSIDTPTCSTSVRKFNQKAAGLEKVVVLCISKDLPFAQARFCGAEGIKNCVVLSTFRDNQQFEKNYGVELVTGPLHGLLARAVIVLDENNKVVYQELVSEIAHEPNYDSAIASLN</sequence>
<dbReference type="GO" id="GO:0008379">
    <property type="term" value="F:thioredoxin peroxidase activity"/>
    <property type="evidence" value="ECO:0007669"/>
    <property type="project" value="InterPro"/>
</dbReference>
<comment type="similarity">
    <text evidence="1">Belongs to the peroxiredoxin family. Prx5 subfamily.</text>
</comment>
<dbReference type="PROSITE" id="PS01265">
    <property type="entry name" value="TPX"/>
    <property type="match status" value="1"/>
</dbReference>
<evidence type="ECO:0000256" key="4">
    <source>
        <dbReference type="ARBA" id="ARBA00023002"/>
    </source>
</evidence>
<evidence type="ECO:0000256" key="5">
    <source>
        <dbReference type="ARBA" id="ARBA00023157"/>
    </source>
</evidence>
<dbReference type="Proteomes" id="UP000695562">
    <property type="component" value="Unassembled WGS sequence"/>
</dbReference>
<comment type="caution">
    <text evidence="8">The sequence shown here is derived from an EMBL/GenBank/DDBJ whole genome shotgun (WGS) entry which is preliminary data.</text>
</comment>
<dbReference type="InterPro" id="IPR050455">
    <property type="entry name" value="Tpx_Peroxidase_subfamily"/>
</dbReference>
<feature type="domain" description="Thioredoxin" evidence="7">
    <location>
        <begin position="20"/>
        <end position="169"/>
    </location>
</feature>
<evidence type="ECO:0000313" key="9">
    <source>
        <dbReference type="Proteomes" id="UP000695562"/>
    </source>
</evidence>
<dbReference type="InterPro" id="IPR018219">
    <property type="entry name" value="Tpx_CS"/>
</dbReference>
<evidence type="ECO:0000259" key="7">
    <source>
        <dbReference type="PROSITE" id="PS51352"/>
    </source>
</evidence>
<keyword evidence="9" id="KW-1185">Reference proteome</keyword>
<dbReference type="InterPro" id="IPR036249">
    <property type="entry name" value="Thioredoxin-like_sf"/>
</dbReference>
<dbReference type="AlphaFoldDB" id="A0A8J4PZ37"/>
<dbReference type="EMBL" id="AJWJ01000112">
    <property type="protein sequence ID" value="KAF2075162.1"/>
    <property type="molecule type" value="Genomic_DNA"/>
</dbReference>
<organism evidence="8 9">
    <name type="scientific">Polysphondylium violaceum</name>
    <dbReference type="NCBI Taxonomy" id="133409"/>
    <lineage>
        <taxon>Eukaryota</taxon>
        <taxon>Amoebozoa</taxon>
        <taxon>Evosea</taxon>
        <taxon>Eumycetozoa</taxon>
        <taxon>Dictyostelia</taxon>
        <taxon>Dictyosteliales</taxon>
        <taxon>Dictyosteliaceae</taxon>
        <taxon>Polysphondylium</taxon>
    </lineage>
</organism>
<dbReference type="InterPro" id="IPR013740">
    <property type="entry name" value="Redoxin"/>
</dbReference>
<dbReference type="PANTHER" id="PTHR43110">
    <property type="entry name" value="THIOL PEROXIDASE"/>
    <property type="match status" value="1"/>
</dbReference>
<dbReference type="OrthoDB" id="10263988at2759"/>
<accession>A0A8J4PZ37</accession>
<keyword evidence="6" id="KW-0676">Redox-active center</keyword>
<keyword evidence="2" id="KW-0575">Peroxidase</keyword>
<dbReference type="InterPro" id="IPR013766">
    <property type="entry name" value="Thioredoxin_domain"/>
</dbReference>
<dbReference type="Pfam" id="PF08534">
    <property type="entry name" value="Redoxin"/>
    <property type="match status" value="1"/>
</dbReference>
<dbReference type="HAMAP" id="MF_00269">
    <property type="entry name" value="Tpx"/>
    <property type="match status" value="1"/>
</dbReference>
<dbReference type="Gene3D" id="3.40.30.10">
    <property type="entry name" value="Glutaredoxin"/>
    <property type="match status" value="1"/>
</dbReference>
<name>A0A8J4PZ37_9MYCE</name>